<gene>
    <name evidence="2" type="ORF">HBO26_00910</name>
</gene>
<dbReference type="RefSeq" id="WP_169856176.1">
    <property type="nucleotide sequence ID" value="NZ_JAAQXV010000001.1"/>
</dbReference>
<comment type="caution">
    <text evidence="2">The sequence shown here is derived from an EMBL/GenBank/DDBJ whole genome shotgun (WGS) entry which is preliminary data.</text>
</comment>
<evidence type="ECO:0000313" key="2">
    <source>
        <dbReference type="EMBL" id="NMZ77859.1"/>
    </source>
</evidence>
<evidence type="ECO:0000256" key="1">
    <source>
        <dbReference type="SAM" id="MobiDB-lite"/>
    </source>
</evidence>
<dbReference type="Proteomes" id="UP000548707">
    <property type="component" value="Unassembled WGS sequence"/>
</dbReference>
<dbReference type="AlphaFoldDB" id="A0AB36CP72"/>
<dbReference type="EMBL" id="JAAQXV010000001">
    <property type="protein sequence ID" value="NMZ77859.1"/>
    <property type="molecule type" value="Genomic_DNA"/>
</dbReference>
<sequence length="248" mass="28064">MDEEEFLDLEGLGETFVDFDAVDKSIVLGRADFIRMAMPTEGGKVDLENFGGWLRIGLNGLYVNLDHEQVADLTPEEAASLCAHPSSDLEAPALKFPFTVGELERFLAFSSEEGRDVPLSGKVFEQVLTTKAQQKHAGNFENDQKTTSAQRSKHLTRLEQRLEPIRRWFEEQSDFSATNLRSSQSGKLGARDACWSWLEQQGLTEIGNLFYGRYQNKSNKTKKFEDAWSHFLKDTADRYPEKLGVPGY</sequence>
<proteinExistence type="predicted"/>
<feature type="region of interest" description="Disordered" evidence="1">
    <location>
        <begin position="134"/>
        <end position="153"/>
    </location>
</feature>
<reference evidence="2 3" key="1">
    <citation type="journal article" date="2020" name="Front. Microbiol.">
        <title>Genetic Organization of the aprX-lipA2 Operon Affects the Proteolytic Potential of Pseudomonas Species in Milk.</title>
        <authorList>
            <person name="Maier C."/>
            <person name="Huptas C."/>
            <person name="von Neubeck M."/>
            <person name="Scherer S."/>
            <person name="Wenning M."/>
            <person name="Lucking G."/>
        </authorList>
    </citation>
    <scope>NUCLEOTIDE SEQUENCE [LARGE SCALE GENOMIC DNA]</scope>
    <source>
        <strain evidence="2 3">WS 5114</strain>
    </source>
</reference>
<name>A0AB36CP72_9PSED</name>
<evidence type="ECO:0000313" key="3">
    <source>
        <dbReference type="Proteomes" id="UP000548707"/>
    </source>
</evidence>
<protein>
    <submittedName>
        <fullName evidence="2">Uncharacterized protein</fullName>
    </submittedName>
</protein>
<organism evidence="2 3">
    <name type="scientific">Pseudomonas mandelii</name>
    <dbReference type="NCBI Taxonomy" id="75612"/>
    <lineage>
        <taxon>Bacteria</taxon>
        <taxon>Pseudomonadati</taxon>
        <taxon>Pseudomonadota</taxon>
        <taxon>Gammaproteobacteria</taxon>
        <taxon>Pseudomonadales</taxon>
        <taxon>Pseudomonadaceae</taxon>
        <taxon>Pseudomonas</taxon>
    </lineage>
</organism>
<accession>A0AB36CP72</accession>